<name>A0A7W7SL05_9ACTN</name>
<evidence type="ECO:0000313" key="1">
    <source>
        <dbReference type="EMBL" id="MBB4951236.1"/>
    </source>
</evidence>
<dbReference type="AlphaFoldDB" id="A0A7W7SL05"/>
<comment type="caution">
    <text evidence="1">The sequence shown here is derived from an EMBL/GenBank/DDBJ whole genome shotgun (WGS) entry which is preliminary data.</text>
</comment>
<organism evidence="1 2">
    <name type="scientific">Kitasatospora gansuensis</name>
    <dbReference type="NCBI Taxonomy" id="258050"/>
    <lineage>
        <taxon>Bacteria</taxon>
        <taxon>Bacillati</taxon>
        <taxon>Actinomycetota</taxon>
        <taxon>Actinomycetes</taxon>
        <taxon>Kitasatosporales</taxon>
        <taxon>Streptomycetaceae</taxon>
        <taxon>Kitasatospora</taxon>
    </lineage>
</organism>
<dbReference type="EMBL" id="JACHJR010000001">
    <property type="protein sequence ID" value="MBB4951236.1"/>
    <property type="molecule type" value="Genomic_DNA"/>
</dbReference>
<protein>
    <submittedName>
        <fullName evidence="1">Uncharacterized protein</fullName>
    </submittedName>
</protein>
<dbReference type="Proteomes" id="UP000573327">
    <property type="component" value="Unassembled WGS sequence"/>
</dbReference>
<gene>
    <name evidence="1" type="ORF">F4556_006771</name>
</gene>
<keyword evidence="2" id="KW-1185">Reference proteome</keyword>
<accession>A0A7W7SL05</accession>
<proteinExistence type="predicted"/>
<evidence type="ECO:0000313" key="2">
    <source>
        <dbReference type="Proteomes" id="UP000573327"/>
    </source>
</evidence>
<dbReference type="RefSeq" id="WP_184923052.1">
    <property type="nucleotide sequence ID" value="NZ_JACHJR010000001.1"/>
</dbReference>
<sequence length="209" mass="22360">MLLIEAVLGCRARLPREEEQRAGDRTQSAVSHQTAWAMLHTRFRRWAGDGTFERMLRAAQTRANVVGAIDRFVSVRLCGGRCLVPSLLAGGRAGFLSDAEVCLVLVGAWVPVYRAVGAQLGQEAGTHGLGLLDAHRADGCDREVDGVRVDAAERGAPGRVTTADEVADVVRVGVQAQVRGDDRLGADDLLAMAWGGHSAQFTFIQSCPN</sequence>
<reference evidence="1 2" key="1">
    <citation type="submission" date="2020-08" db="EMBL/GenBank/DDBJ databases">
        <title>Sequencing the genomes of 1000 actinobacteria strains.</title>
        <authorList>
            <person name="Klenk H.-P."/>
        </authorList>
    </citation>
    <scope>NUCLEOTIDE SEQUENCE [LARGE SCALE GENOMIC DNA]</scope>
    <source>
        <strain evidence="1 2">DSM 44786</strain>
    </source>
</reference>